<comment type="catalytic activity">
    <reaction evidence="2 20">
        <text>a 1,2-diacyl-sn-glycero-3-phosphocholine + H2O = a 1-acyl-sn-glycero-3-phosphocholine + a fatty acid + H(+)</text>
        <dbReference type="Rhea" id="RHEA:15801"/>
        <dbReference type="ChEBI" id="CHEBI:15377"/>
        <dbReference type="ChEBI" id="CHEBI:15378"/>
        <dbReference type="ChEBI" id="CHEBI:28868"/>
        <dbReference type="ChEBI" id="CHEBI:57643"/>
        <dbReference type="ChEBI" id="CHEBI:58168"/>
        <dbReference type="EC" id="3.1.1.4"/>
    </reaction>
</comment>
<reference evidence="21" key="1">
    <citation type="submission" date="2017-02" db="EMBL/GenBank/DDBJ databases">
        <title>Draft Genome Sequence of the Salt Water Bacterium Oceanospirillum linum ATCC 11336.</title>
        <authorList>
            <person name="Trachtenberg A.M."/>
            <person name="Carney J.G."/>
            <person name="Linnane J.D."/>
            <person name="Rheaume B.A."/>
            <person name="Pitts N.L."/>
            <person name="Mykles D.L."/>
            <person name="Maclea K.S."/>
        </authorList>
    </citation>
    <scope>NUCLEOTIDE SEQUENCE [LARGE SCALE GENOMIC DNA]</scope>
    <source>
        <strain evidence="21">ATCC 11336</strain>
    </source>
</reference>
<feature type="binding site" description="in dimeric form" evidence="19">
    <location>
        <position position="153"/>
    </location>
    <ligand>
        <name>Ca(2+)</name>
        <dbReference type="ChEBI" id="CHEBI:29108"/>
        <label>1</label>
    </ligand>
</feature>
<feature type="active site" description="Nucleophile" evidence="18">
    <location>
        <position position="145"/>
    </location>
</feature>
<evidence type="ECO:0000256" key="12">
    <source>
        <dbReference type="ARBA" id="ARBA00022801"/>
    </source>
</evidence>
<evidence type="ECO:0000256" key="11">
    <source>
        <dbReference type="ARBA" id="ARBA00022729"/>
    </source>
</evidence>
<comment type="subcellular location">
    <subcellularLocation>
        <location evidence="20">Cell outer membrane</location>
        <topology evidence="20">Multi-pass membrane protein</topology>
    </subcellularLocation>
    <text evidence="20">One of the very few enzymes located there.</text>
</comment>
<evidence type="ECO:0000256" key="6">
    <source>
        <dbReference type="ARBA" id="ARBA00013278"/>
    </source>
</evidence>
<dbReference type="PANTHER" id="PTHR40457">
    <property type="entry name" value="PHOSPHOLIPASE A1"/>
    <property type="match status" value="1"/>
</dbReference>
<comment type="caution">
    <text evidence="21">The sequence shown here is derived from an EMBL/GenBank/DDBJ whole genome shotgun (WGS) entry which is preliminary data.</text>
</comment>
<dbReference type="GO" id="GO:0005509">
    <property type="term" value="F:calcium ion binding"/>
    <property type="evidence" value="ECO:0007669"/>
    <property type="project" value="TreeGrafter"/>
</dbReference>
<dbReference type="Gene3D" id="2.40.230.10">
    <property type="entry name" value="Phospholipase A1"/>
    <property type="match status" value="1"/>
</dbReference>
<evidence type="ECO:0000256" key="15">
    <source>
        <dbReference type="ARBA" id="ARBA00023098"/>
    </source>
</evidence>
<evidence type="ECO:0000256" key="9">
    <source>
        <dbReference type="ARBA" id="ARBA00022692"/>
    </source>
</evidence>
<sequence>MADKMENTAKALFNPPSALRKRAEREIKLADDPLVFLPYKANYFLPVSYYSGYQKSAGFRGAEYGPVEAQFQISLKFPIDTGLFTENDALMAAYTQQSYWQLYEQSAPFRETMYEPELIYGVSLNQSLLKELKLEGFTLGINHQSNGQGGDFSRSWNRLFAEVFFASGDWGIAFKRWFRIPEPASEDDNPDIKNYVGISELGMAYTKSSHVLTFRMRNHTDSDFSRGNMQFSWSFPLAGERYKGYLLMRTGYGDTLADYDKYTHRVGLGISINDIL</sequence>
<evidence type="ECO:0000256" key="20">
    <source>
        <dbReference type="RuleBase" id="RU366027"/>
    </source>
</evidence>
<dbReference type="GO" id="GO:0008970">
    <property type="term" value="F:phospholipase A1 activity"/>
    <property type="evidence" value="ECO:0007669"/>
    <property type="project" value="UniProtKB-EC"/>
</dbReference>
<dbReference type="EMBL" id="MTSD02000001">
    <property type="protein sequence ID" value="OOV88911.1"/>
    <property type="molecule type" value="Genomic_DNA"/>
</dbReference>
<evidence type="ECO:0000256" key="7">
    <source>
        <dbReference type="ARBA" id="ARBA00021726"/>
    </source>
</evidence>
<dbReference type="PANTHER" id="PTHR40457:SF1">
    <property type="entry name" value="PHOSPHOLIPASE A1"/>
    <property type="match status" value="1"/>
</dbReference>
<keyword evidence="9" id="KW-0812">Transmembrane</keyword>
<dbReference type="PRINTS" id="PR01486">
    <property type="entry name" value="PHPHLIPASEA1"/>
</dbReference>
<comment type="subunit">
    <text evidence="4 20">Homodimer; dimerization is reversible, and the dimeric form is the active one.</text>
</comment>
<comment type="similarity">
    <text evidence="3 20">Belongs to the phospholipase A1 family.</text>
</comment>
<evidence type="ECO:0000256" key="18">
    <source>
        <dbReference type="PIRSR" id="PIRSR603187-1"/>
    </source>
</evidence>
<name>A0A1T1HGD3_OCELI</name>
<feature type="active site" description="Proton acceptor" evidence="18">
    <location>
        <position position="143"/>
    </location>
</feature>
<protein>
    <recommendedName>
        <fullName evidence="7 20">Phospholipase A1</fullName>
        <ecNumber evidence="5 20">3.1.1.32</ecNumber>
        <ecNumber evidence="6 20">3.1.1.4</ecNumber>
    </recommendedName>
    <alternativeName>
        <fullName evidence="20">Phosphatidylcholine 1-acylhydrolase</fullName>
    </alternativeName>
</protein>
<proteinExistence type="inferred from homology"/>
<organism evidence="21 22">
    <name type="scientific">Oceanospirillum linum</name>
    <dbReference type="NCBI Taxonomy" id="966"/>
    <lineage>
        <taxon>Bacteria</taxon>
        <taxon>Pseudomonadati</taxon>
        <taxon>Pseudomonadota</taxon>
        <taxon>Gammaproteobacteria</taxon>
        <taxon>Oceanospirillales</taxon>
        <taxon>Oceanospirillaceae</taxon>
        <taxon>Oceanospirillum</taxon>
    </lineage>
</organism>
<evidence type="ECO:0000256" key="14">
    <source>
        <dbReference type="ARBA" id="ARBA00022963"/>
    </source>
</evidence>
<evidence type="ECO:0000256" key="8">
    <source>
        <dbReference type="ARBA" id="ARBA00022452"/>
    </source>
</evidence>
<keyword evidence="12 20" id="KW-0378">Hydrolase</keyword>
<evidence type="ECO:0000256" key="4">
    <source>
        <dbReference type="ARBA" id="ARBA00011702"/>
    </source>
</evidence>
<evidence type="ECO:0000256" key="17">
    <source>
        <dbReference type="ARBA" id="ARBA00023237"/>
    </source>
</evidence>
<dbReference type="GO" id="GO:0004623">
    <property type="term" value="F:phospholipase A2 activity"/>
    <property type="evidence" value="ECO:0007669"/>
    <property type="project" value="UniProtKB-EC"/>
</dbReference>
<keyword evidence="22" id="KW-1185">Reference proteome</keyword>
<gene>
    <name evidence="21" type="ORF">BTA35_0201735</name>
</gene>
<evidence type="ECO:0000256" key="13">
    <source>
        <dbReference type="ARBA" id="ARBA00022837"/>
    </source>
</evidence>
<keyword evidence="10 19" id="KW-0479">Metal-binding</keyword>
<evidence type="ECO:0000256" key="2">
    <source>
        <dbReference type="ARBA" id="ARBA00001604"/>
    </source>
</evidence>
<comment type="cofactor">
    <cofactor evidence="20">
        <name>Ca(2+)</name>
        <dbReference type="ChEBI" id="CHEBI:29108"/>
    </cofactor>
    <text evidence="20">Binds 1 Ca(2+) ion per monomer. In the dimeric form the Ca(2+) is bound by different amino acids with binding of each Ca(2+) shared with ligands coming from each monomer. The Ca(2+) ion may have a role in catalysis.</text>
</comment>
<evidence type="ECO:0000313" key="21">
    <source>
        <dbReference type="EMBL" id="OOV88911.1"/>
    </source>
</evidence>
<dbReference type="InterPro" id="IPR003187">
    <property type="entry name" value="PLipase_A1"/>
</dbReference>
<evidence type="ECO:0000256" key="3">
    <source>
        <dbReference type="ARBA" id="ARBA00010525"/>
    </source>
</evidence>
<keyword evidence="13 19" id="KW-0106">Calcium</keyword>
<evidence type="ECO:0000313" key="22">
    <source>
        <dbReference type="Proteomes" id="UP000190064"/>
    </source>
</evidence>
<evidence type="ECO:0000256" key="16">
    <source>
        <dbReference type="ARBA" id="ARBA00023136"/>
    </source>
</evidence>
<keyword evidence="14 20" id="KW-0442">Lipid degradation</keyword>
<dbReference type="EC" id="3.1.1.32" evidence="5 20"/>
<keyword evidence="8" id="KW-1134">Transmembrane beta strand</keyword>
<evidence type="ECO:0000256" key="5">
    <source>
        <dbReference type="ARBA" id="ARBA00013179"/>
    </source>
</evidence>
<evidence type="ECO:0000256" key="1">
    <source>
        <dbReference type="ARBA" id="ARBA00000111"/>
    </source>
</evidence>
<keyword evidence="11" id="KW-0732">Signal</keyword>
<keyword evidence="15 20" id="KW-0443">Lipid metabolism</keyword>
<evidence type="ECO:0000256" key="19">
    <source>
        <dbReference type="PIRSR" id="PIRSR603187-2"/>
    </source>
</evidence>
<dbReference type="SUPFAM" id="SSF56931">
    <property type="entry name" value="Outer membrane phospholipase A (OMPLA)"/>
    <property type="match status" value="1"/>
</dbReference>
<dbReference type="Pfam" id="PF02253">
    <property type="entry name" value="PLA1"/>
    <property type="match status" value="1"/>
</dbReference>
<dbReference type="GO" id="GO:0009279">
    <property type="term" value="C:cell outer membrane"/>
    <property type="evidence" value="ECO:0007669"/>
    <property type="project" value="UniProtKB-SubCell"/>
</dbReference>
<comment type="catalytic activity">
    <reaction evidence="1 20">
        <text>a 1,2-diacyl-sn-glycero-3-phosphocholine + H2O = a 2-acyl-sn-glycero-3-phosphocholine + a fatty acid + H(+)</text>
        <dbReference type="Rhea" id="RHEA:18689"/>
        <dbReference type="ChEBI" id="CHEBI:15377"/>
        <dbReference type="ChEBI" id="CHEBI:15378"/>
        <dbReference type="ChEBI" id="CHEBI:28868"/>
        <dbReference type="ChEBI" id="CHEBI:57643"/>
        <dbReference type="ChEBI" id="CHEBI:57875"/>
        <dbReference type="EC" id="3.1.1.32"/>
    </reaction>
</comment>
<keyword evidence="17 20" id="KW-0998">Cell outer membrane</keyword>
<evidence type="ECO:0000256" key="10">
    <source>
        <dbReference type="ARBA" id="ARBA00022723"/>
    </source>
</evidence>
<keyword evidence="16" id="KW-0472">Membrane</keyword>
<comment type="function">
    <text evidence="20">Hydrolysis of phosphatidylcholine with phospholipase A2 (EC 3.1.1.4) and phospholipase A1 (EC 3.1.1.32) activities.</text>
</comment>
<dbReference type="GO" id="GO:0016042">
    <property type="term" value="P:lipid catabolic process"/>
    <property type="evidence" value="ECO:0007669"/>
    <property type="project" value="UniProtKB-KW"/>
</dbReference>
<accession>A0A1T1HGD3</accession>
<dbReference type="Proteomes" id="UP000190064">
    <property type="component" value="Unassembled WGS sequence"/>
</dbReference>
<feature type="binding site" description="in dimeric form" evidence="19">
    <location>
        <position position="188"/>
    </location>
    <ligand>
        <name>Ca(2+)</name>
        <dbReference type="ChEBI" id="CHEBI:29108"/>
        <label>1</label>
    </ligand>
</feature>
<dbReference type="AlphaFoldDB" id="A0A1T1HGD3"/>
<dbReference type="InterPro" id="IPR036541">
    <property type="entry name" value="PLipase_A1_sf"/>
</dbReference>
<dbReference type="STRING" id="966.BTA35_0201735"/>
<dbReference type="EC" id="3.1.1.4" evidence="6 20"/>
<feature type="binding site" description="in dimeric form" evidence="19">
    <location>
        <position position="106"/>
    </location>
    <ligand>
        <name>Ca(2+)</name>
        <dbReference type="ChEBI" id="CHEBI:29108"/>
        <label>1</label>
    </ligand>
</feature>